<sequence length="456" mass="48728">MPNKDKVLIANGQGFWGDSILGPIRLVNEGPLDYLTLDYLAEVTMSIMQKLKMRDPNAGYATDFVRMVERVLPVCREKGIKIVANAGGVNPQACRAAVADVVRKLGIKGLKIGVVEGDDILSDLKSLIDGGEKFKNMDTGEELAPYLDKVMSANVYIGAEPIVEALQQGADIVITGRATDPSVVLAPLMYEFGWSLDDMHMMAAGTIAGHIVECGAQCTGGNFVGWKDVPDMARMGYPVIEASPDGTFVVTKHEGTGGLVNVETVSSQLVYEMGDPSCYITPDCIADFTSIQLQQESENRVQVSGIRGAAATDTYKVSVSFKDGYKLVGQLTVAGPDAVEKAKLCADIVFDRVALDGVEFAPEERFVEILGTNVCHAGIADAPEEPAEVVLRIGAKGHDKDKLNRLGMEIVPLVTSGPPGVTGFAGGRPKATDIISYWPALISKEKVKCSVSVEEV</sequence>
<dbReference type="Proteomes" id="UP000322214">
    <property type="component" value="Chromosome"/>
</dbReference>
<dbReference type="KEGG" id="mff:MFFC18_30410"/>
<dbReference type="InterPro" id="IPR010839">
    <property type="entry name" value="AtuA_N"/>
</dbReference>
<name>A0A5B9PEV9_9BACT</name>
<feature type="domain" description="Acyclic terpene utilisation N-terminal" evidence="1">
    <location>
        <begin position="7"/>
        <end position="452"/>
    </location>
</feature>
<evidence type="ECO:0000313" key="3">
    <source>
        <dbReference type="Proteomes" id="UP000322214"/>
    </source>
</evidence>
<accession>A0A5B9PEV9</accession>
<reference evidence="2 3" key="1">
    <citation type="submission" date="2019-08" db="EMBL/GenBank/DDBJ databases">
        <title>Deep-cultivation of Planctomycetes and their phenomic and genomic characterization uncovers novel biology.</title>
        <authorList>
            <person name="Wiegand S."/>
            <person name="Jogler M."/>
            <person name="Boedeker C."/>
            <person name="Pinto D."/>
            <person name="Vollmers J."/>
            <person name="Rivas-Marin E."/>
            <person name="Kohn T."/>
            <person name="Peeters S.H."/>
            <person name="Heuer A."/>
            <person name="Rast P."/>
            <person name="Oberbeckmann S."/>
            <person name="Bunk B."/>
            <person name="Jeske O."/>
            <person name="Meyerdierks A."/>
            <person name="Storesund J.E."/>
            <person name="Kallscheuer N."/>
            <person name="Luecker S."/>
            <person name="Lage O.M."/>
            <person name="Pohl T."/>
            <person name="Merkel B.J."/>
            <person name="Hornburger P."/>
            <person name="Mueller R.-W."/>
            <person name="Bruemmer F."/>
            <person name="Labrenz M."/>
            <person name="Spormann A.M."/>
            <person name="Op den Camp H."/>
            <person name="Overmann J."/>
            <person name="Amann R."/>
            <person name="Jetten M.S.M."/>
            <person name="Mascher T."/>
            <person name="Medema M.H."/>
            <person name="Devos D.P."/>
            <person name="Kaster A.-K."/>
            <person name="Ovreas L."/>
            <person name="Rohde M."/>
            <person name="Galperin M.Y."/>
            <person name="Jogler C."/>
        </authorList>
    </citation>
    <scope>NUCLEOTIDE SEQUENCE [LARGE SCALE GENOMIC DNA]</scope>
    <source>
        <strain evidence="2 3">FC18</strain>
    </source>
</reference>
<gene>
    <name evidence="2" type="ORF">MFFC18_30410</name>
</gene>
<protein>
    <recommendedName>
        <fullName evidence="1">Acyclic terpene utilisation N-terminal domain-containing protein</fullName>
    </recommendedName>
</protein>
<dbReference type="AlphaFoldDB" id="A0A5B9PEV9"/>
<evidence type="ECO:0000259" key="1">
    <source>
        <dbReference type="Pfam" id="PF07287"/>
    </source>
</evidence>
<proteinExistence type="predicted"/>
<dbReference type="Pfam" id="PF07287">
    <property type="entry name" value="AtuA"/>
    <property type="match status" value="1"/>
</dbReference>
<dbReference type="PANTHER" id="PTHR47708:SF2">
    <property type="entry name" value="SI:CH73-132F6.5"/>
    <property type="match status" value="1"/>
</dbReference>
<dbReference type="OrthoDB" id="9763456at2"/>
<dbReference type="RefSeq" id="WP_075085936.1">
    <property type="nucleotide sequence ID" value="NZ_CP042912.1"/>
</dbReference>
<dbReference type="STRING" id="980251.GCA_001642875_03918"/>
<organism evidence="2 3">
    <name type="scientific">Mariniblastus fucicola</name>
    <dbReference type="NCBI Taxonomy" id="980251"/>
    <lineage>
        <taxon>Bacteria</taxon>
        <taxon>Pseudomonadati</taxon>
        <taxon>Planctomycetota</taxon>
        <taxon>Planctomycetia</taxon>
        <taxon>Pirellulales</taxon>
        <taxon>Pirellulaceae</taxon>
        <taxon>Mariniblastus</taxon>
    </lineage>
</organism>
<dbReference type="EMBL" id="CP042912">
    <property type="protein sequence ID" value="QEG23146.1"/>
    <property type="molecule type" value="Genomic_DNA"/>
</dbReference>
<evidence type="ECO:0000313" key="2">
    <source>
        <dbReference type="EMBL" id="QEG23146.1"/>
    </source>
</evidence>
<dbReference type="PANTHER" id="PTHR47708">
    <property type="match status" value="1"/>
</dbReference>
<keyword evidence="3" id="KW-1185">Reference proteome</keyword>